<accession>A0ABY6A6A6</accession>
<dbReference type="Proteomes" id="UP001058290">
    <property type="component" value="Chromosome"/>
</dbReference>
<evidence type="ECO:0000313" key="2">
    <source>
        <dbReference type="EMBL" id="UXC20011.1"/>
    </source>
</evidence>
<keyword evidence="3" id="KW-1185">Reference proteome</keyword>
<organism evidence="2 3">
    <name type="scientific">Comamonas squillarum</name>
    <dbReference type="NCBI Taxonomy" id="2977320"/>
    <lineage>
        <taxon>Bacteria</taxon>
        <taxon>Pseudomonadati</taxon>
        <taxon>Pseudomonadota</taxon>
        <taxon>Betaproteobacteria</taxon>
        <taxon>Burkholderiales</taxon>
        <taxon>Comamonadaceae</taxon>
        <taxon>Comamonas</taxon>
    </lineage>
</organism>
<dbReference type="EMBL" id="CP104377">
    <property type="protein sequence ID" value="UXC20011.1"/>
    <property type="molecule type" value="Genomic_DNA"/>
</dbReference>
<gene>
    <name evidence="2" type="ORF">N4T19_07865</name>
</gene>
<dbReference type="RefSeq" id="WP_260719829.1">
    <property type="nucleotide sequence ID" value="NZ_CP104377.1"/>
</dbReference>
<sequence>MTKFDYSRPAATAKRLLDRFGQAGAMSRSTPGGYDPETGPTDPVELQSPCTVALLEFDNRQIDGELVKIGDRRALIAPDATFEPDAGDVLAVASEVLQVVRNRPLKPAGVIVLHDCIVRAS</sequence>
<evidence type="ECO:0000256" key="1">
    <source>
        <dbReference type="SAM" id="MobiDB-lite"/>
    </source>
</evidence>
<evidence type="ECO:0000313" key="3">
    <source>
        <dbReference type="Proteomes" id="UP001058290"/>
    </source>
</evidence>
<feature type="region of interest" description="Disordered" evidence="1">
    <location>
        <begin position="18"/>
        <end position="43"/>
    </location>
</feature>
<protein>
    <submittedName>
        <fullName evidence="2">Uncharacterized protein</fullName>
    </submittedName>
</protein>
<reference evidence="2" key="1">
    <citation type="submission" date="2022-09" db="EMBL/GenBank/DDBJ databases">
        <title>Bacterial diversity in gut of crayfish and pufferfish.</title>
        <authorList>
            <person name="Huang Y."/>
        </authorList>
    </citation>
    <scope>NUCLEOTIDE SEQUENCE</scope>
    <source>
        <strain evidence="2">PR12</strain>
    </source>
</reference>
<name>A0ABY6A6A6_9BURK</name>
<proteinExistence type="predicted"/>